<name>A0A0G2FIW0_9PEZI</name>
<gene>
    <name evidence="3" type="ORF">UCDDA912_g06035</name>
</gene>
<dbReference type="InterPro" id="IPR056884">
    <property type="entry name" value="NPHP3-like_N"/>
</dbReference>
<evidence type="ECO:0000259" key="2">
    <source>
        <dbReference type="Pfam" id="PF24883"/>
    </source>
</evidence>
<dbReference type="OrthoDB" id="443402at2759"/>
<keyword evidence="1" id="KW-0677">Repeat</keyword>
<comment type="caution">
    <text evidence="3">The sequence shown here is derived from an EMBL/GenBank/DDBJ whole genome shotgun (WGS) entry which is preliminary data.</text>
</comment>
<evidence type="ECO:0000313" key="3">
    <source>
        <dbReference type="EMBL" id="KKY34004.1"/>
    </source>
</evidence>
<dbReference type="Proteomes" id="UP000034680">
    <property type="component" value="Unassembled WGS sequence"/>
</dbReference>
<feature type="domain" description="Nephrocystin 3-like N-terminal" evidence="2">
    <location>
        <begin position="249"/>
        <end position="422"/>
    </location>
</feature>
<evidence type="ECO:0000313" key="4">
    <source>
        <dbReference type="Proteomes" id="UP000034680"/>
    </source>
</evidence>
<organism evidence="3 4">
    <name type="scientific">Diaporthe ampelina</name>
    <dbReference type="NCBI Taxonomy" id="1214573"/>
    <lineage>
        <taxon>Eukaryota</taxon>
        <taxon>Fungi</taxon>
        <taxon>Dikarya</taxon>
        <taxon>Ascomycota</taxon>
        <taxon>Pezizomycotina</taxon>
        <taxon>Sordariomycetes</taxon>
        <taxon>Sordariomycetidae</taxon>
        <taxon>Diaporthales</taxon>
        <taxon>Diaporthaceae</taxon>
        <taxon>Diaporthe</taxon>
    </lineage>
</organism>
<accession>A0A0G2FIW0</accession>
<dbReference type="PANTHER" id="PTHR10039:SF5">
    <property type="entry name" value="NACHT DOMAIN-CONTAINING PROTEIN"/>
    <property type="match status" value="1"/>
</dbReference>
<dbReference type="AlphaFoldDB" id="A0A0G2FIW0"/>
<protein>
    <submittedName>
        <fullName evidence="3">Putative small s protein</fullName>
    </submittedName>
</protein>
<dbReference type="SUPFAM" id="SSF52540">
    <property type="entry name" value="P-loop containing nucleoside triphosphate hydrolases"/>
    <property type="match status" value="1"/>
</dbReference>
<dbReference type="InterPro" id="IPR027417">
    <property type="entry name" value="P-loop_NTPase"/>
</dbReference>
<dbReference type="Gene3D" id="3.40.50.300">
    <property type="entry name" value="P-loop containing nucleotide triphosphate hydrolases"/>
    <property type="match status" value="1"/>
</dbReference>
<dbReference type="Pfam" id="PF24883">
    <property type="entry name" value="NPHP3_N"/>
    <property type="match status" value="1"/>
</dbReference>
<reference evidence="3 4" key="2">
    <citation type="submission" date="2015-05" db="EMBL/GenBank/DDBJ databases">
        <authorList>
            <person name="Morales-Cruz A."/>
            <person name="Amrine K.C."/>
            <person name="Cantu D."/>
        </authorList>
    </citation>
    <scope>NUCLEOTIDE SEQUENCE [LARGE SCALE GENOMIC DNA]</scope>
    <source>
        <strain evidence="3">DA912</strain>
    </source>
</reference>
<evidence type="ECO:0000256" key="1">
    <source>
        <dbReference type="ARBA" id="ARBA00022737"/>
    </source>
</evidence>
<keyword evidence="4" id="KW-1185">Reference proteome</keyword>
<proteinExistence type="predicted"/>
<reference evidence="3 4" key="1">
    <citation type="submission" date="2015-05" db="EMBL/GenBank/DDBJ databases">
        <title>Distinctive expansion of gene families associated with plant cell wall degradation and secondary metabolism in the genomes of grapevine trunk pathogens.</title>
        <authorList>
            <person name="Lawrence D.P."/>
            <person name="Travadon R."/>
            <person name="Rolshausen P.E."/>
            <person name="Baumgartner K."/>
        </authorList>
    </citation>
    <scope>NUCLEOTIDE SEQUENCE [LARGE SCALE GENOMIC DNA]</scope>
    <source>
        <strain evidence="3">DA912</strain>
    </source>
</reference>
<dbReference type="EMBL" id="LCUC01000220">
    <property type="protein sequence ID" value="KKY34004.1"/>
    <property type="molecule type" value="Genomic_DNA"/>
</dbReference>
<dbReference type="STRING" id="1214573.A0A0G2FIW0"/>
<sequence length="609" mass="68621">MEALAAISLAGNIVQFIDTARSLVTTARQLRASGSTTEHRELALLARELRGLVERATRDAEAPTSGAPSAHWADEPLRLLVTQCEDVAKEVLSLLNHVDVGDDAGKLETALAVLRSNRKRDEIQALQGRLDRISHAVDLHLGFYDRRRVLARIDDLAAENRRLETHRAGEIRQLKSEFVECFERLSLDRRRAKTLLFDASGKALQLSAEQAVLDELHFSGIGQREASVHTAHWQTLTWVFGKPEQSSPASFEEWLSSDDDLYWISGKPGSGKSTLMKFLTHHPHTEAALESWARGHAVVRAEYFFWATSGAGLHKSQQGLLQSIVYRILRDRPELVTKVYREAFNGAKVLSRKGSLMPEISTSVPALLDALKAISSELSGSNARFCFFIDGLDEYDGKPLEVIELTGHLRSLPHVKVCVSSRPWNEFEQAFGGDGAKKLYMQDFNKVDISAYIDNTFTMDKNFQGLEPEDKTVQGAALIKEIAEAANGVFLWVYLVVRSFQEGLLNGDRLIDLRRRLVLLPTDLNLFYRRILTAHVHEFYREQSAVLFGVAEEAFSPLPLMAYWYIGEETAEKVDSQDYVWRLEARPLSTERIEKRLSDMRRRLTTCGV</sequence>
<dbReference type="PANTHER" id="PTHR10039">
    <property type="entry name" value="AMELOGENIN"/>
    <property type="match status" value="1"/>
</dbReference>